<keyword evidence="1" id="KW-0677">Repeat</keyword>
<dbReference type="Proteomes" id="UP000649617">
    <property type="component" value="Unassembled WGS sequence"/>
</dbReference>
<dbReference type="OrthoDB" id="438094at2759"/>
<reference evidence="3" key="1">
    <citation type="submission" date="2021-02" db="EMBL/GenBank/DDBJ databases">
        <authorList>
            <person name="Dougan E. K."/>
            <person name="Rhodes N."/>
            <person name="Thang M."/>
            <person name="Chan C."/>
        </authorList>
    </citation>
    <scope>NUCLEOTIDE SEQUENCE</scope>
</reference>
<accession>A0A812LD93</accession>
<proteinExistence type="predicted"/>
<dbReference type="PROSITE" id="PS51375">
    <property type="entry name" value="PPR"/>
    <property type="match status" value="1"/>
</dbReference>
<dbReference type="PANTHER" id="PTHR47447:SF17">
    <property type="entry name" value="OS12G0638900 PROTEIN"/>
    <property type="match status" value="1"/>
</dbReference>
<evidence type="ECO:0000313" key="3">
    <source>
        <dbReference type="EMBL" id="CAE7242446.1"/>
    </source>
</evidence>
<evidence type="ECO:0000313" key="4">
    <source>
        <dbReference type="Proteomes" id="UP000649617"/>
    </source>
</evidence>
<feature type="repeat" description="PPR" evidence="2">
    <location>
        <begin position="10"/>
        <end position="44"/>
    </location>
</feature>
<evidence type="ECO:0000256" key="1">
    <source>
        <dbReference type="ARBA" id="ARBA00022737"/>
    </source>
</evidence>
<dbReference type="InterPro" id="IPR011990">
    <property type="entry name" value="TPR-like_helical_dom_sf"/>
</dbReference>
<gene>
    <name evidence="3" type="ORF">SPIL2461_LOCUS4265</name>
</gene>
<keyword evidence="4" id="KW-1185">Reference proteome</keyword>
<dbReference type="Gene3D" id="1.25.40.10">
    <property type="entry name" value="Tetratricopeptide repeat domain"/>
    <property type="match status" value="1"/>
</dbReference>
<dbReference type="Pfam" id="PF13041">
    <property type="entry name" value="PPR_2"/>
    <property type="match status" value="1"/>
</dbReference>
<sequence length="167" mass="17800">MTFQELPAVKVVTYNAALSACSQCGQSEAALRLFEQMFEDTSLPVPNEVSFNAVITACAVGLRWSEGLALLRRGRFNGALSPYNALASSCCRSHALTSALELLEEVGRLQLQRDTLSYLALTPALGVPSGPRARELLCTQAHDAEAVMQSASRSSLTNELGPSLALA</sequence>
<organism evidence="3 4">
    <name type="scientific">Symbiodinium pilosum</name>
    <name type="common">Dinoflagellate</name>
    <dbReference type="NCBI Taxonomy" id="2952"/>
    <lineage>
        <taxon>Eukaryota</taxon>
        <taxon>Sar</taxon>
        <taxon>Alveolata</taxon>
        <taxon>Dinophyceae</taxon>
        <taxon>Suessiales</taxon>
        <taxon>Symbiodiniaceae</taxon>
        <taxon>Symbiodinium</taxon>
    </lineage>
</organism>
<dbReference type="AlphaFoldDB" id="A0A812LD93"/>
<feature type="non-terminal residue" evidence="3">
    <location>
        <position position="1"/>
    </location>
</feature>
<dbReference type="EMBL" id="CAJNIZ010005535">
    <property type="protein sequence ID" value="CAE7242446.1"/>
    <property type="molecule type" value="Genomic_DNA"/>
</dbReference>
<dbReference type="PANTHER" id="PTHR47447">
    <property type="entry name" value="OS03G0856100 PROTEIN"/>
    <property type="match status" value="1"/>
</dbReference>
<protein>
    <recommendedName>
        <fullName evidence="5">Pentatricopeptide repeat-containing protein</fullName>
    </recommendedName>
</protein>
<dbReference type="Pfam" id="PF01535">
    <property type="entry name" value="PPR"/>
    <property type="match status" value="1"/>
</dbReference>
<comment type="caution">
    <text evidence="3">The sequence shown here is derived from an EMBL/GenBank/DDBJ whole genome shotgun (WGS) entry which is preliminary data.</text>
</comment>
<evidence type="ECO:0008006" key="5">
    <source>
        <dbReference type="Google" id="ProtNLM"/>
    </source>
</evidence>
<dbReference type="InterPro" id="IPR002885">
    <property type="entry name" value="PPR_rpt"/>
</dbReference>
<name>A0A812LD93_SYMPI</name>
<dbReference type="NCBIfam" id="TIGR00756">
    <property type="entry name" value="PPR"/>
    <property type="match status" value="1"/>
</dbReference>
<evidence type="ECO:0000256" key="2">
    <source>
        <dbReference type="PROSITE-ProRule" id="PRU00708"/>
    </source>
</evidence>